<keyword evidence="3" id="KW-1185">Reference proteome</keyword>
<evidence type="ECO:0000313" key="3">
    <source>
        <dbReference type="Proteomes" id="UP001164459"/>
    </source>
</evidence>
<gene>
    <name evidence="2" type="ORF">O0S08_16265</name>
</gene>
<reference evidence="2" key="1">
    <citation type="submission" date="2022-11" db="EMBL/GenBank/DDBJ databases">
        <title>Minimal conservation of predation-associated metabolite biosynthetic gene clusters underscores biosynthetic potential of Myxococcota including descriptions for ten novel species: Archangium lansinium sp. nov., Myxococcus landrumus sp. nov., Nannocystis bai.</title>
        <authorList>
            <person name="Ahearne A."/>
            <person name="Stevens C."/>
            <person name="Dowd S."/>
        </authorList>
    </citation>
    <scope>NUCLEOTIDE SEQUENCE</scope>
    <source>
        <strain evidence="2">Fl3</strain>
    </source>
</reference>
<feature type="compositionally biased region" description="Low complexity" evidence="1">
    <location>
        <begin position="35"/>
        <end position="73"/>
    </location>
</feature>
<name>A0ABY7HF84_9BACT</name>
<dbReference type="PROSITE" id="PS51257">
    <property type="entry name" value="PROKAR_LIPOPROTEIN"/>
    <property type="match status" value="1"/>
</dbReference>
<protein>
    <submittedName>
        <fullName evidence="2">Uncharacterized protein</fullName>
    </submittedName>
</protein>
<dbReference type="EMBL" id="CP114040">
    <property type="protein sequence ID" value="WAS97699.1"/>
    <property type="molecule type" value="Genomic_DNA"/>
</dbReference>
<feature type="region of interest" description="Disordered" evidence="1">
    <location>
        <begin position="16"/>
        <end position="82"/>
    </location>
</feature>
<dbReference type="RefSeq" id="WP_269040066.1">
    <property type="nucleotide sequence ID" value="NZ_CP114040.1"/>
</dbReference>
<evidence type="ECO:0000313" key="2">
    <source>
        <dbReference type="EMBL" id="WAS97699.1"/>
    </source>
</evidence>
<evidence type="ECO:0000256" key="1">
    <source>
        <dbReference type="SAM" id="MobiDB-lite"/>
    </source>
</evidence>
<dbReference type="Proteomes" id="UP001164459">
    <property type="component" value="Chromosome"/>
</dbReference>
<proteinExistence type="predicted"/>
<sequence length="237" mass="24369">MHRRSALVSFALFACAPKPPADTDGDATSTSQGDGATSTSSPSPATTGTTADPTPTSTTATGTTELEPGTATGNSSETAPPEDLPLRIYVVEMRPSQASGLDGLESWQSDPFAEWCTDAGPCGGAPTLGEPRWFVDGEFADLDAIEIGSRVAVLVPYEHPGCALACGLQVTEVLDEVEGGAGAGNLPPDLPCGTAASNVWLALDFGVIVRDGMHRAALRLEDRCGASTEAWSATFEP</sequence>
<organism evidence="2 3">
    <name type="scientific">Nannocystis punicea</name>
    <dbReference type="NCBI Taxonomy" id="2995304"/>
    <lineage>
        <taxon>Bacteria</taxon>
        <taxon>Pseudomonadati</taxon>
        <taxon>Myxococcota</taxon>
        <taxon>Polyangia</taxon>
        <taxon>Nannocystales</taxon>
        <taxon>Nannocystaceae</taxon>
        <taxon>Nannocystis</taxon>
    </lineage>
</organism>
<accession>A0ABY7HF84</accession>